<feature type="domain" description="Timeless N-terminal" evidence="7">
    <location>
        <begin position="39"/>
        <end position="239"/>
    </location>
</feature>
<feature type="coiled-coil region" evidence="5">
    <location>
        <begin position="194"/>
        <end position="221"/>
    </location>
</feature>
<comment type="similarity">
    <text evidence="2">Belongs to the timeless family.</text>
</comment>
<evidence type="ECO:0000313" key="10">
    <source>
        <dbReference type="RefSeq" id="XP_006822584.1"/>
    </source>
</evidence>
<evidence type="ECO:0000256" key="3">
    <source>
        <dbReference type="ARBA" id="ARBA00023242"/>
    </source>
</evidence>
<evidence type="ECO:0000256" key="5">
    <source>
        <dbReference type="SAM" id="Coils"/>
    </source>
</evidence>
<feature type="compositionally biased region" description="Basic and acidic residues" evidence="6">
    <location>
        <begin position="1053"/>
        <end position="1066"/>
    </location>
</feature>
<dbReference type="PANTHER" id="PTHR22940:SF4">
    <property type="entry name" value="PROTEIN TIMELESS HOMOLOG"/>
    <property type="match status" value="1"/>
</dbReference>
<dbReference type="InterPro" id="IPR006906">
    <property type="entry name" value="Timeless_N"/>
</dbReference>
<evidence type="ECO:0000256" key="1">
    <source>
        <dbReference type="ARBA" id="ARBA00004123"/>
    </source>
</evidence>
<dbReference type="Pfam" id="PF26019">
    <property type="entry name" value="HTH_TIMELESS"/>
    <property type="match status" value="1"/>
</dbReference>
<reference evidence="10" key="1">
    <citation type="submission" date="2025-08" db="UniProtKB">
        <authorList>
            <consortium name="RefSeq"/>
        </authorList>
    </citation>
    <scope>IDENTIFICATION</scope>
    <source>
        <tissue evidence="10">Testes</tissue>
    </source>
</reference>
<evidence type="ECO:0000256" key="2">
    <source>
        <dbReference type="ARBA" id="ARBA00008174"/>
    </source>
</evidence>
<organism evidence="9 10">
    <name type="scientific">Saccoglossus kowalevskii</name>
    <name type="common">Acorn worm</name>
    <dbReference type="NCBI Taxonomy" id="10224"/>
    <lineage>
        <taxon>Eukaryota</taxon>
        <taxon>Metazoa</taxon>
        <taxon>Hemichordata</taxon>
        <taxon>Enteropneusta</taxon>
        <taxon>Harrimaniidae</taxon>
        <taxon>Saccoglossus</taxon>
    </lineage>
</organism>
<comment type="subcellular location">
    <subcellularLocation>
        <location evidence="1">Nucleus</location>
    </subcellularLocation>
</comment>
<sequence length="1119" mass="129939">MPDMMNCELLATCNALGFCEGTVYHKEPDCLGEIHSSLLLVNLSQPAELCFNNKIPDDKTFRHYFLEVQTNLQSCKESFADEDFMAVLAKKLKSLLDMEWEDRREEHTLLMERVLLLLRNILHIPADPNEEKRTDDDASIHDRVLWVLNTSGMDKLLLYISSSDGEQQWCMHVVEIISLMLREQDAEQLAKAGIGRTDAEKEQEENELEMLRQKDQSLRKARLKQYSARHSRFGGTFCVKNIKSISDNDLIYHRSLNTADNINFDREKSVGRKPRNRRSMKESDIKRRSTLNIRLFLKEFCVLFLENCYNPLMHSVRDNLLHERAQKNDESYYLWAMRFFMEFSRRHNFRVDIVSETFSVQSFHYIQTNLQNYYEMMLADKKEVTQWSRRMHLALKAYSELLMTLDTMGRCKDDSLKDGADVIKSNIFYVMEYREIFQTLLRKYDPVKLTKSFLKDLIETTHVFVKMLETHAKSRRSIMVQKKMKKRRKKSQRKERITGSQDNQEVTDESWERVTSELSSMLQGREEIPENIAPFDAAADIPIEEQRASTMIRIQESLHNGMAGEAIAILRAAREVWPENDVFGAADIGAEDEFMALREIHYANLPRQNQDEEGEVNEEDELENAAMLNVKVKRDSALQRRLQVFTRIARSCLDLSAGSKPPPLIVNQLVKQELVDSVTALKRKKGVKKVMIWREEQELELQNLYEQYKESDDILGNILESMSEKRSKNKVIEKLIAMGMVSERKELYKKRKSKGRKEKNKEDNFFEEGMEMEEIPHSDEEAEELGSDETDDDDDDYFGLSVSQLLKKVKQLGFIEQVKWILTGLRRTADDRQSENDSEPVAIVPLTVENEQAMENGGFKSFLKAIGMSPPANHQEIFWRIPGELTPDDLKDLADSIESMGDEDERRVKKLSDRSKKLAELAKAREMERKSGDGGKRKKRLSEKKARAAILGEERVNQKPKKQRRVKRDVVESSEDERVMDYSSHEDDVSIDKENNRSNKKNEQKKKSMSAEEARKILTDDESDDESFTKRNSSSDDSDDEPLISKLNTNKPETGDTHHIKMSLHDTDDDDEETDSIVVKKTRGKRPYSMLSDSESDVEDSIPLKRIVRRKIESDSDDE</sequence>
<feature type="compositionally biased region" description="Basic residues" evidence="6">
    <location>
        <begin position="482"/>
        <end position="493"/>
    </location>
</feature>
<feature type="compositionally biased region" description="Basic and acidic residues" evidence="6">
    <location>
        <begin position="923"/>
        <end position="935"/>
    </location>
</feature>
<evidence type="ECO:0000259" key="7">
    <source>
        <dbReference type="Pfam" id="PF04821"/>
    </source>
</evidence>
<protein>
    <submittedName>
        <fullName evidence="10">Protein timeless homolog</fullName>
    </submittedName>
</protein>
<dbReference type="GeneID" id="100374141"/>
<dbReference type="PANTHER" id="PTHR22940">
    <property type="entry name" value="TIMEOUT/TIMELESS-2"/>
    <property type="match status" value="1"/>
</dbReference>
<keyword evidence="3" id="KW-0539">Nucleus</keyword>
<feature type="compositionally biased region" description="Acidic residues" evidence="6">
    <location>
        <begin position="780"/>
        <end position="794"/>
    </location>
</feature>
<feature type="region of interest" description="Disordered" evidence="6">
    <location>
        <begin position="479"/>
        <end position="510"/>
    </location>
</feature>
<feature type="compositionally biased region" description="Basic residues" evidence="6">
    <location>
        <begin position="958"/>
        <end position="967"/>
    </location>
</feature>
<evidence type="ECO:0000259" key="8">
    <source>
        <dbReference type="Pfam" id="PF05029"/>
    </source>
</evidence>
<dbReference type="Pfam" id="PF04821">
    <property type="entry name" value="TIMELESS"/>
    <property type="match status" value="1"/>
</dbReference>
<evidence type="ECO:0000256" key="4">
    <source>
        <dbReference type="ARBA" id="ARBA00023306"/>
    </source>
</evidence>
<gene>
    <name evidence="10" type="primary">LOC100374141</name>
</gene>
<accession>A0ABM0MRE3</accession>
<dbReference type="InterPro" id="IPR044998">
    <property type="entry name" value="Timeless"/>
</dbReference>
<dbReference type="Pfam" id="PF05029">
    <property type="entry name" value="TIMELESS_C"/>
    <property type="match status" value="1"/>
</dbReference>
<dbReference type="RefSeq" id="XP_006822584.1">
    <property type="nucleotide sequence ID" value="XM_006822521.1"/>
</dbReference>
<feature type="compositionally biased region" description="Basic and acidic residues" evidence="6">
    <location>
        <begin position="968"/>
        <end position="1019"/>
    </location>
</feature>
<feature type="region of interest" description="Disordered" evidence="6">
    <location>
        <begin position="749"/>
        <end position="794"/>
    </location>
</feature>
<feature type="domain" description="Timeless C-terminal" evidence="8">
    <location>
        <begin position="805"/>
        <end position="891"/>
    </location>
</feature>
<dbReference type="InterPro" id="IPR007725">
    <property type="entry name" value="TIMELESS_C"/>
</dbReference>
<feature type="region of interest" description="Disordered" evidence="6">
    <location>
        <begin position="923"/>
        <end position="1101"/>
    </location>
</feature>
<evidence type="ECO:0000256" key="6">
    <source>
        <dbReference type="SAM" id="MobiDB-lite"/>
    </source>
</evidence>
<keyword evidence="4" id="KW-0131">Cell cycle</keyword>
<keyword evidence="9" id="KW-1185">Reference proteome</keyword>
<keyword evidence="5" id="KW-0175">Coiled coil</keyword>
<name>A0ABM0MRE3_SACKO</name>
<feature type="compositionally biased region" description="Basic residues" evidence="6">
    <location>
        <begin position="749"/>
        <end position="758"/>
    </location>
</feature>
<dbReference type="Proteomes" id="UP000694865">
    <property type="component" value="Unplaced"/>
</dbReference>
<evidence type="ECO:0000313" key="9">
    <source>
        <dbReference type="Proteomes" id="UP000694865"/>
    </source>
</evidence>
<proteinExistence type="inferred from homology"/>